<dbReference type="eggNOG" id="COG3486">
    <property type="taxonomic scope" value="Bacteria"/>
</dbReference>
<evidence type="ECO:0000256" key="6">
    <source>
        <dbReference type="ARBA" id="ARBA00022857"/>
    </source>
</evidence>
<evidence type="ECO:0000256" key="5">
    <source>
        <dbReference type="ARBA" id="ARBA00022827"/>
    </source>
</evidence>
<evidence type="ECO:0000256" key="4">
    <source>
        <dbReference type="ARBA" id="ARBA00022630"/>
    </source>
</evidence>
<dbReference type="RefSeq" id="WP_016416312.1">
    <property type="nucleotide sequence ID" value="NZ_AUAB01000015.1"/>
</dbReference>
<accession>S2L5D5</accession>
<dbReference type="Pfam" id="PF13434">
    <property type="entry name" value="Lys_Orn_oxgnase"/>
    <property type="match status" value="1"/>
</dbReference>
<evidence type="ECO:0000256" key="7">
    <source>
        <dbReference type="ARBA" id="ARBA00023002"/>
    </source>
</evidence>
<dbReference type="Gene3D" id="3.50.50.60">
    <property type="entry name" value="FAD/NAD(P)-binding domain"/>
    <property type="match status" value="1"/>
</dbReference>
<keyword evidence="5" id="KW-0274">FAD</keyword>
<dbReference type="EMBL" id="ASTJ01000023">
    <property type="protein sequence ID" value="EPC02894.1"/>
    <property type="molecule type" value="Genomic_DNA"/>
</dbReference>
<dbReference type="AlphaFoldDB" id="S2L5D5"/>
<dbReference type="PATRIC" id="fig|1121939.11.peg.1808"/>
<organism evidence="8 9">
    <name type="scientific">Litchfieldella anticariensis (strain DSM 16096 / CECT 5854 / CIP 108499 / LMG 22089 / FP35)</name>
    <name type="common">Halomonas anticariensis</name>
    <dbReference type="NCBI Taxonomy" id="1121939"/>
    <lineage>
        <taxon>Bacteria</taxon>
        <taxon>Pseudomonadati</taxon>
        <taxon>Pseudomonadota</taxon>
        <taxon>Gammaproteobacteria</taxon>
        <taxon>Oceanospirillales</taxon>
        <taxon>Halomonadaceae</taxon>
        <taxon>Litchfieldella</taxon>
    </lineage>
</organism>
<keyword evidence="4" id="KW-0285">Flavoprotein</keyword>
<keyword evidence="6" id="KW-0521">NADP</keyword>
<name>S2L5D5_LITA3</name>
<dbReference type="GO" id="GO:0016491">
    <property type="term" value="F:oxidoreductase activity"/>
    <property type="evidence" value="ECO:0007669"/>
    <property type="project" value="UniProtKB-KW"/>
</dbReference>
<evidence type="ECO:0000256" key="1">
    <source>
        <dbReference type="ARBA" id="ARBA00001974"/>
    </source>
</evidence>
<dbReference type="GO" id="GO:0006879">
    <property type="term" value="P:intracellular iron ion homeostasis"/>
    <property type="evidence" value="ECO:0007669"/>
    <property type="project" value="TreeGrafter"/>
</dbReference>
<gene>
    <name evidence="8" type="ORF">L861_24095</name>
</gene>
<comment type="pathway">
    <text evidence="2">Siderophore biosynthesis.</text>
</comment>
<evidence type="ECO:0008006" key="10">
    <source>
        <dbReference type="Google" id="ProtNLM"/>
    </source>
</evidence>
<comment type="cofactor">
    <cofactor evidence="1">
        <name>FAD</name>
        <dbReference type="ChEBI" id="CHEBI:57692"/>
    </cofactor>
</comment>
<evidence type="ECO:0000256" key="2">
    <source>
        <dbReference type="ARBA" id="ARBA00004924"/>
    </source>
</evidence>
<keyword evidence="9" id="KW-1185">Reference proteome</keyword>
<evidence type="ECO:0000313" key="9">
    <source>
        <dbReference type="Proteomes" id="UP000014463"/>
    </source>
</evidence>
<evidence type="ECO:0000256" key="3">
    <source>
        <dbReference type="ARBA" id="ARBA00007588"/>
    </source>
</evidence>
<dbReference type="Proteomes" id="UP000014463">
    <property type="component" value="Unassembled WGS sequence"/>
</dbReference>
<protein>
    <recommendedName>
        <fullName evidence="10">L-ornithine 5-monooxygenase</fullName>
    </recommendedName>
</protein>
<keyword evidence="7" id="KW-0560">Oxidoreductase</keyword>
<comment type="caution">
    <text evidence="8">The sequence shown here is derived from an EMBL/GenBank/DDBJ whole genome shotgun (WGS) entry which is preliminary data.</text>
</comment>
<comment type="similarity">
    <text evidence="3">Belongs to the lysine N(6)-hydroxylase/L-ornithine N(5)-oxygenase family.</text>
</comment>
<sequence length="441" mass="49577">MTKIYDVIGVGFGPANIALAVAIEEKALGGQYLFLEGSTAPDWQAEMLIDGSDTQHNPLRDFVTPRNPVSPYGFLSYLKSKDRLFDYLNLGLEFPYRLEYARYIRWVARQFDRWVSYGERVTAISRAGDSGELVRVETSLGRILLTRTLSFGPGRTPFVPEVFRKDFSGRVSHFTGYLTANARWCNEGSLSSIAVIGSSQSAVELTLDLSARYPDAQIHNIFRSFSYQLKDTSPFTENVYFPEFVDDFYNAPIELQKKLTHEILRSNYSSADMDVIKSLYHKLYVQKLDGRERIHLHNMSDITCAELEGNQVRLDLHNSLKGRDTTMMVDAVVLATGFRNLGVASNDEFLPALLENLAGDVSRRSDGSVKVERDYLIASDDPDFPSIFLNGLCESTHGFGDAGSFSLLSLRSWMIAEKIEALTTQEALCDRPHSYQEATVL</sequence>
<dbReference type="STRING" id="1121939.L861_24095"/>
<reference evidence="8 9" key="1">
    <citation type="journal article" date="2013" name="Genome Announc.">
        <title>Draft genome sequence of the moderately halophilic gammaproteobacterium Halomonas anticariensis FP35.</title>
        <authorList>
            <person name="Tahrioui A."/>
            <person name="Quesada E."/>
            <person name="Llamas I."/>
        </authorList>
    </citation>
    <scope>NUCLEOTIDE SEQUENCE [LARGE SCALE GENOMIC DNA]</scope>
    <source>
        <strain evidence="9">DSM 16096 / CECT 5854 / LMG 22089 / FP35</strain>
    </source>
</reference>
<evidence type="ECO:0000313" key="8">
    <source>
        <dbReference type="EMBL" id="EPC02894.1"/>
    </source>
</evidence>
<dbReference type="PANTHER" id="PTHR42802:SF1">
    <property type="entry name" value="L-ORNITHINE N(5)-MONOOXYGENASE"/>
    <property type="match status" value="1"/>
</dbReference>
<dbReference type="InterPro" id="IPR025700">
    <property type="entry name" value="Lys/Orn_oxygenase"/>
</dbReference>
<proteinExistence type="inferred from homology"/>
<dbReference type="InterPro" id="IPR036188">
    <property type="entry name" value="FAD/NAD-bd_sf"/>
</dbReference>
<dbReference type="SUPFAM" id="SSF51905">
    <property type="entry name" value="FAD/NAD(P)-binding domain"/>
    <property type="match status" value="1"/>
</dbReference>
<dbReference type="PANTHER" id="PTHR42802">
    <property type="entry name" value="MONOOXYGENASE"/>
    <property type="match status" value="1"/>
</dbReference>